<organism evidence="3">
    <name type="scientific">Staphylococcus simulans</name>
    <dbReference type="NCBI Taxonomy" id="1286"/>
    <lineage>
        <taxon>Bacteria</taxon>
        <taxon>Bacillati</taxon>
        <taxon>Bacillota</taxon>
        <taxon>Bacilli</taxon>
        <taxon>Bacillales</taxon>
        <taxon>Staphylococcaceae</taxon>
        <taxon>Staphylococcus</taxon>
    </lineage>
</organism>
<dbReference type="KEGG" id="ssif:AL483_11780"/>
<feature type="compositionally biased region" description="Polar residues" evidence="1">
    <location>
        <begin position="52"/>
        <end position="62"/>
    </location>
</feature>
<accession>A0A6N3C8M9</accession>
<feature type="chain" id="PRO_5044017242" evidence="2">
    <location>
        <begin position="24"/>
        <end position="222"/>
    </location>
</feature>
<dbReference type="InterPro" id="IPR047903">
    <property type="entry name" value="NDxxF_lipo"/>
</dbReference>
<gene>
    <name evidence="3" type="ORF">SSLFYP27_01454</name>
</gene>
<evidence type="ECO:0000256" key="1">
    <source>
        <dbReference type="SAM" id="MobiDB-lite"/>
    </source>
</evidence>
<dbReference type="EMBL" id="CACRUO010000031">
    <property type="protein sequence ID" value="VYU11318.1"/>
    <property type="molecule type" value="Genomic_DNA"/>
</dbReference>
<name>A0A6N3C8M9_STASI</name>
<dbReference type="NCBIfam" id="NF033193">
    <property type="entry name" value="lipo_NDxxF"/>
    <property type="match status" value="1"/>
</dbReference>
<dbReference type="AlphaFoldDB" id="A0A6N3C8M9"/>
<proteinExistence type="predicted"/>
<dbReference type="PROSITE" id="PS51257">
    <property type="entry name" value="PROKAR_LIPOPROTEIN"/>
    <property type="match status" value="1"/>
</dbReference>
<evidence type="ECO:0000256" key="2">
    <source>
        <dbReference type="SAM" id="SignalP"/>
    </source>
</evidence>
<dbReference type="GeneID" id="77330582"/>
<protein>
    <submittedName>
        <fullName evidence="3">Uncharacterized protein</fullName>
    </submittedName>
</protein>
<feature type="compositionally biased region" description="Basic and acidic residues" evidence="1">
    <location>
        <begin position="26"/>
        <end position="36"/>
    </location>
</feature>
<dbReference type="RefSeq" id="WP_002479957.1">
    <property type="nucleotide sequence ID" value="NZ_CACRUO010000031.1"/>
</dbReference>
<reference evidence="3" key="1">
    <citation type="submission" date="2019-11" db="EMBL/GenBank/DDBJ databases">
        <authorList>
            <person name="Feng L."/>
        </authorList>
    </citation>
    <scope>NUCLEOTIDE SEQUENCE</scope>
    <source>
        <strain evidence="3">SsimulansLFYP27</strain>
    </source>
</reference>
<keyword evidence="2" id="KW-0732">Signal</keyword>
<feature type="region of interest" description="Disordered" evidence="1">
    <location>
        <begin position="26"/>
        <end position="74"/>
    </location>
</feature>
<evidence type="ECO:0000313" key="3">
    <source>
        <dbReference type="EMBL" id="VYU11318.1"/>
    </source>
</evidence>
<feature type="signal peptide" evidence="2">
    <location>
        <begin position="1"/>
        <end position="23"/>
    </location>
</feature>
<sequence length="222" mass="25305">MKKLITGLLFASMTLILSGCASSEVKEVKQEAKQEPTQKAPPQQEHKKDTGSAKSEGQQVDLNPSIFDKKKKNQKLTKAELKQDIQTYLNADHDITRIYEHYQQKLHSKEGLSKRDAKHIEKASELASTNDNNFAQYINENRLPKGYDGHAHKINRYITNSNQYLRDIDEKIDTAIASSKNGRVSVKEVGAIEKGNDKPNKREQKKIEKILEEENIDTRAFK</sequence>